<dbReference type="EMBL" id="JAKEVY010000002">
    <property type="protein sequence ID" value="MCF1715055.1"/>
    <property type="molecule type" value="Genomic_DNA"/>
</dbReference>
<dbReference type="Proteomes" id="UP001200145">
    <property type="component" value="Unassembled WGS sequence"/>
</dbReference>
<keyword evidence="1" id="KW-1133">Transmembrane helix</keyword>
<keyword evidence="1" id="KW-0812">Transmembrane</keyword>
<evidence type="ECO:0000313" key="3">
    <source>
        <dbReference type="Proteomes" id="UP001200145"/>
    </source>
</evidence>
<protein>
    <recommendedName>
        <fullName evidence="4">DUF3784 domain-containing protein</fullName>
    </recommendedName>
</protein>
<dbReference type="RefSeq" id="WP_234866005.1">
    <property type="nucleotide sequence ID" value="NZ_JAKEVY010000002.1"/>
</dbReference>
<reference evidence="2 3" key="1">
    <citation type="submission" date="2022-01" db="EMBL/GenBank/DDBJ databases">
        <title>Flavihumibacter sp. nov., isolated from sediment of a river.</title>
        <authorList>
            <person name="Liu H."/>
        </authorList>
    </citation>
    <scope>NUCLEOTIDE SEQUENCE [LARGE SCALE GENOMIC DNA]</scope>
    <source>
        <strain evidence="2 3">RY-1</strain>
    </source>
</reference>
<comment type="caution">
    <text evidence="2">The sequence shown here is derived from an EMBL/GenBank/DDBJ whole genome shotgun (WGS) entry which is preliminary data.</text>
</comment>
<organism evidence="2 3">
    <name type="scientific">Flavihumibacter fluminis</name>
    <dbReference type="NCBI Taxonomy" id="2909236"/>
    <lineage>
        <taxon>Bacteria</taxon>
        <taxon>Pseudomonadati</taxon>
        <taxon>Bacteroidota</taxon>
        <taxon>Chitinophagia</taxon>
        <taxon>Chitinophagales</taxon>
        <taxon>Chitinophagaceae</taxon>
        <taxon>Flavihumibacter</taxon>
    </lineage>
</organism>
<accession>A0ABS9BHI4</accession>
<proteinExistence type="predicted"/>
<name>A0ABS9BHI4_9BACT</name>
<feature type="transmembrane region" description="Helical" evidence="1">
    <location>
        <begin position="77"/>
        <end position="108"/>
    </location>
</feature>
<evidence type="ECO:0000313" key="2">
    <source>
        <dbReference type="EMBL" id="MCF1715055.1"/>
    </source>
</evidence>
<keyword evidence="3" id="KW-1185">Reference proteome</keyword>
<evidence type="ECO:0008006" key="4">
    <source>
        <dbReference type="Google" id="ProtNLM"/>
    </source>
</evidence>
<feature type="transmembrane region" description="Helical" evidence="1">
    <location>
        <begin position="52"/>
        <end position="71"/>
    </location>
</feature>
<evidence type="ECO:0000256" key="1">
    <source>
        <dbReference type="SAM" id="Phobius"/>
    </source>
</evidence>
<keyword evidence="1" id="KW-0472">Membrane</keyword>
<sequence length="116" mass="13385">MKLLIILMGLLNGLFMLADGIYVTLKGKYIGPEKPGPWAGIFQKMNIDVFKMGWVFILYGLLWLIWVIGIWQNKDWAFYWGIAICVLTLWYLPVGTIISIIILAILYFKEQKILGD</sequence>
<feature type="transmembrane region" description="Helical" evidence="1">
    <location>
        <begin position="6"/>
        <end position="25"/>
    </location>
</feature>
<gene>
    <name evidence="2" type="ORF">L0U88_10500</name>
</gene>